<dbReference type="CDD" id="cd12833">
    <property type="entry name" value="ZntB-like_1"/>
    <property type="match status" value="1"/>
</dbReference>
<dbReference type="GO" id="GO:0005886">
    <property type="term" value="C:plasma membrane"/>
    <property type="evidence" value="ECO:0007669"/>
    <property type="project" value="UniProtKB-SubCell"/>
</dbReference>
<dbReference type="Gene3D" id="1.20.58.340">
    <property type="entry name" value="Magnesium transport protein CorA, transmembrane region"/>
    <property type="match status" value="2"/>
</dbReference>
<keyword evidence="5" id="KW-0997">Cell inner membrane</keyword>
<keyword evidence="7" id="KW-0862">Zinc</keyword>
<accession>A4C711</accession>
<dbReference type="HOGENOM" id="CLU_007127_2_0_6"/>
<reference evidence="13 14" key="1">
    <citation type="submission" date="2006-02" db="EMBL/GenBank/DDBJ databases">
        <authorList>
            <person name="Moran M.A."/>
            <person name="Kjelleberg S."/>
            <person name="Egan S."/>
            <person name="Saunders N."/>
            <person name="Thomas T."/>
            <person name="Ferriera S."/>
            <person name="Johnson J."/>
            <person name="Kravitz S."/>
            <person name="Halpern A."/>
            <person name="Remington K."/>
            <person name="Beeson K."/>
            <person name="Tran B."/>
            <person name="Rogers Y.-H."/>
            <person name="Friedman R."/>
            <person name="Venter J.C."/>
        </authorList>
    </citation>
    <scope>NUCLEOTIDE SEQUENCE [LARGE SCALE GENOMIC DNA]</scope>
    <source>
        <strain evidence="13 14">D2</strain>
    </source>
</reference>
<evidence type="ECO:0000256" key="8">
    <source>
        <dbReference type="ARBA" id="ARBA00022989"/>
    </source>
</evidence>
<dbReference type="GO" id="GO:0050897">
    <property type="term" value="F:cobalt ion binding"/>
    <property type="evidence" value="ECO:0007669"/>
    <property type="project" value="TreeGrafter"/>
</dbReference>
<dbReference type="InterPro" id="IPR045861">
    <property type="entry name" value="CorA_cytoplasmic_dom"/>
</dbReference>
<feature type="transmembrane region" description="Helical" evidence="12">
    <location>
        <begin position="263"/>
        <end position="285"/>
    </location>
</feature>
<evidence type="ECO:0000256" key="9">
    <source>
        <dbReference type="ARBA" id="ARBA00023065"/>
    </source>
</evidence>
<keyword evidence="3" id="KW-0813">Transport</keyword>
<dbReference type="SUPFAM" id="SSF143865">
    <property type="entry name" value="CorA soluble domain-like"/>
    <property type="match status" value="1"/>
</dbReference>
<dbReference type="PANTHER" id="PTHR46494">
    <property type="entry name" value="CORA FAMILY METAL ION TRANSPORTER (EUROFUNG)"/>
    <property type="match status" value="1"/>
</dbReference>
<dbReference type="SUPFAM" id="SSF144083">
    <property type="entry name" value="Magnesium transport protein CorA, transmembrane region"/>
    <property type="match status" value="1"/>
</dbReference>
<evidence type="ECO:0000313" key="13">
    <source>
        <dbReference type="EMBL" id="EAR29765.1"/>
    </source>
</evidence>
<evidence type="ECO:0000256" key="5">
    <source>
        <dbReference type="ARBA" id="ARBA00022519"/>
    </source>
</evidence>
<dbReference type="Proteomes" id="UP000006201">
    <property type="component" value="Unassembled WGS sequence"/>
</dbReference>
<evidence type="ECO:0000256" key="7">
    <source>
        <dbReference type="ARBA" id="ARBA00022833"/>
    </source>
</evidence>
<evidence type="ECO:0000256" key="3">
    <source>
        <dbReference type="ARBA" id="ARBA00022448"/>
    </source>
</evidence>
<keyword evidence="9" id="KW-0406">Ion transport</keyword>
<sequence>MKNQGLIHALLLDGAGGAKPLNAHEVRSWQPEQGQLWLHFDYGVEQSQDWIQQDLGLEPLVIDSLLAGETRPRAVKVASGCLLFLRGVNLNPAQTPEDMVSIRVYADENRIISTRRRRLLSVSQLHDQLMIAQGPCSISQIISQLALGLTSRMESVIDEVDDRLDVFESDLGVAANDNLHQALSKIRRQTITLKRYIKPQREGLKQFLSHQLVWFESEQVQVIEESINDLTRLIEELDMAIERAQIVYEEIANLISEQVNKRMYIMSVVAAIFLPLGFLTGLLGINVGGVPGTENPNAFFIFVALLVGLFVSLAGYFKYKGWI</sequence>
<evidence type="ECO:0000256" key="12">
    <source>
        <dbReference type="SAM" id="Phobius"/>
    </source>
</evidence>
<dbReference type="EMBL" id="AAOH01000002">
    <property type="protein sequence ID" value="EAR29765.1"/>
    <property type="molecule type" value="Genomic_DNA"/>
</dbReference>
<keyword evidence="8 12" id="KW-1133">Transmembrane helix</keyword>
<organism evidence="13 14">
    <name type="scientific">Pseudoalteromonas tunicata D2</name>
    <dbReference type="NCBI Taxonomy" id="87626"/>
    <lineage>
        <taxon>Bacteria</taxon>
        <taxon>Pseudomonadati</taxon>
        <taxon>Pseudomonadota</taxon>
        <taxon>Gammaproteobacteria</taxon>
        <taxon>Alteromonadales</taxon>
        <taxon>Pseudoalteromonadaceae</taxon>
        <taxon>Pseudoalteromonas</taxon>
    </lineage>
</organism>
<feature type="coiled-coil region" evidence="11">
    <location>
        <begin position="220"/>
        <end position="254"/>
    </location>
</feature>
<comment type="subcellular location">
    <subcellularLocation>
        <location evidence="1">Cell membrane</location>
        <topology evidence="1">Multi-pass membrane protein</topology>
    </subcellularLocation>
</comment>
<dbReference type="GO" id="GO:0000287">
    <property type="term" value="F:magnesium ion binding"/>
    <property type="evidence" value="ECO:0007669"/>
    <property type="project" value="TreeGrafter"/>
</dbReference>
<evidence type="ECO:0000256" key="6">
    <source>
        <dbReference type="ARBA" id="ARBA00022692"/>
    </source>
</evidence>
<evidence type="ECO:0000256" key="1">
    <source>
        <dbReference type="ARBA" id="ARBA00004651"/>
    </source>
</evidence>
<keyword evidence="6 12" id="KW-0812">Transmembrane</keyword>
<evidence type="ECO:0000256" key="2">
    <source>
        <dbReference type="ARBA" id="ARBA00009765"/>
    </source>
</evidence>
<evidence type="ECO:0000313" key="14">
    <source>
        <dbReference type="Proteomes" id="UP000006201"/>
    </source>
</evidence>
<feature type="transmembrane region" description="Helical" evidence="12">
    <location>
        <begin position="297"/>
        <end position="317"/>
    </location>
</feature>
<comment type="similarity">
    <text evidence="2">Belongs to the CorA metal ion transporter (MIT) (TC 1.A.35) family.</text>
</comment>
<dbReference type="eggNOG" id="COG0598">
    <property type="taxonomic scope" value="Bacteria"/>
</dbReference>
<proteinExistence type="inferred from homology"/>
<dbReference type="STRING" id="87626.PTD2_13134"/>
<keyword evidence="11" id="KW-0175">Coiled coil</keyword>
<dbReference type="GO" id="GO:0015095">
    <property type="term" value="F:magnesium ion transmembrane transporter activity"/>
    <property type="evidence" value="ECO:0007669"/>
    <property type="project" value="TreeGrafter"/>
</dbReference>
<dbReference type="Gene3D" id="3.30.460.20">
    <property type="entry name" value="CorA soluble domain-like"/>
    <property type="match status" value="1"/>
</dbReference>
<dbReference type="AlphaFoldDB" id="A4C711"/>
<comment type="caution">
    <text evidence="13">The sequence shown here is derived from an EMBL/GenBank/DDBJ whole genome shotgun (WGS) entry which is preliminary data.</text>
</comment>
<evidence type="ECO:0000256" key="10">
    <source>
        <dbReference type="ARBA" id="ARBA00023136"/>
    </source>
</evidence>
<dbReference type="InterPro" id="IPR045863">
    <property type="entry name" value="CorA_TM1_TM2"/>
</dbReference>
<keyword evidence="14" id="KW-1185">Reference proteome</keyword>
<name>A4C711_9GAMM</name>
<dbReference type="GO" id="GO:0015087">
    <property type="term" value="F:cobalt ion transmembrane transporter activity"/>
    <property type="evidence" value="ECO:0007669"/>
    <property type="project" value="TreeGrafter"/>
</dbReference>
<dbReference type="InterPro" id="IPR002523">
    <property type="entry name" value="MgTranspt_CorA/ZnTranspt_ZntB"/>
</dbReference>
<dbReference type="Pfam" id="PF01544">
    <property type="entry name" value="CorA"/>
    <property type="match status" value="1"/>
</dbReference>
<keyword evidence="10 12" id="KW-0472">Membrane</keyword>
<evidence type="ECO:0000256" key="11">
    <source>
        <dbReference type="SAM" id="Coils"/>
    </source>
</evidence>
<gene>
    <name evidence="13" type="ORF">PTD2_13134</name>
</gene>
<evidence type="ECO:0000256" key="4">
    <source>
        <dbReference type="ARBA" id="ARBA00022475"/>
    </source>
</evidence>
<dbReference type="PANTHER" id="PTHR46494:SF3">
    <property type="entry name" value="ZINC TRANSPORT PROTEIN ZNTB"/>
    <property type="match status" value="1"/>
</dbReference>
<dbReference type="RefSeq" id="WP_009837639.1">
    <property type="nucleotide sequence ID" value="NZ_AAOH01000002.1"/>
</dbReference>
<protein>
    <submittedName>
        <fullName evidence="13">Putative transporter protein</fullName>
    </submittedName>
</protein>
<keyword evidence="4" id="KW-1003">Cell membrane</keyword>
<dbReference type="OrthoDB" id="9803484at2"/>